<evidence type="ECO:0000259" key="1">
    <source>
        <dbReference type="PROSITE" id="PS50883"/>
    </source>
</evidence>
<dbReference type="InterPro" id="IPR001633">
    <property type="entry name" value="EAL_dom"/>
</dbReference>
<dbReference type="Gene3D" id="3.20.20.450">
    <property type="entry name" value="EAL domain"/>
    <property type="match status" value="1"/>
</dbReference>
<evidence type="ECO:0000313" key="2">
    <source>
        <dbReference type="EMBL" id="WAR47039.1"/>
    </source>
</evidence>
<protein>
    <submittedName>
        <fullName evidence="2">EAL domain-containing protein</fullName>
    </submittedName>
</protein>
<dbReference type="PANTHER" id="PTHR33121">
    <property type="entry name" value="CYCLIC DI-GMP PHOSPHODIESTERASE PDEF"/>
    <property type="match status" value="1"/>
</dbReference>
<dbReference type="InterPro" id="IPR035919">
    <property type="entry name" value="EAL_sf"/>
</dbReference>
<reference evidence="2" key="1">
    <citation type="submission" date="2022-11" db="EMBL/GenBank/DDBJ databases">
        <title>Methylomonas rapida sp. nov., Carotenoid-Producing Obligate Methanotrophs with High Growth Characteristics and Biotechnological Potential.</title>
        <authorList>
            <person name="Tikhonova E.N."/>
            <person name="Suleimanov R.Z."/>
            <person name="Miroshnikov K."/>
            <person name="Oshkin I.Y."/>
            <person name="Belova S.E."/>
            <person name="Danilova O.V."/>
            <person name="Ashikhmin A."/>
            <person name="Konopkin A."/>
            <person name="But S.Y."/>
            <person name="Khmelenina V.N."/>
            <person name="Kuznetsov N."/>
            <person name="Pimenov N.V."/>
            <person name="Dedysh S.N."/>
        </authorList>
    </citation>
    <scope>NUCLEOTIDE SEQUENCE</scope>
    <source>
        <strain evidence="2">MP1</strain>
    </source>
</reference>
<accession>A0ABY7GRC6</accession>
<organism evidence="2 3">
    <name type="scientific">Methylomonas rapida</name>
    <dbReference type="NCBI Taxonomy" id="2963939"/>
    <lineage>
        <taxon>Bacteria</taxon>
        <taxon>Pseudomonadati</taxon>
        <taxon>Pseudomonadota</taxon>
        <taxon>Gammaproteobacteria</taxon>
        <taxon>Methylococcales</taxon>
        <taxon>Methylococcaceae</taxon>
        <taxon>Methylomonas</taxon>
    </lineage>
</organism>
<gene>
    <name evidence="2" type="ORF">NM686_009895</name>
</gene>
<dbReference type="EMBL" id="CP113517">
    <property type="protein sequence ID" value="WAR47039.1"/>
    <property type="molecule type" value="Genomic_DNA"/>
</dbReference>
<name>A0ABY7GRC6_9GAMM</name>
<dbReference type="Pfam" id="PF00563">
    <property type="entry name" value="EAL"/>
    <property type="match status" value="1"/>
</dbReference>
<sequence>MQAAVDERTAIQAAIRQGLSNDEFQLYYQPQVDQNGTLVGAEALIRWRHPSKGLVTPDFFIELAEETGQIVQIGTWALDVACKQLKAWESDSNHSRLYVSVNVSARQFHQPNFVDEVLRIVEINGANPHRLKLELTETVVLDNVDTVISRMKHLNGVGIEFALDDFGTGYSSLSYLKRLPLTEVKIDRSFVNDVIADASDAAIVQAILAMSQTLGLGVIAEGVETREQYDFLVKHGCQKFQGYLFGKPMEIDGLSRIAIPFGIKL</sequence>
<dbReference type="Proteomes" id="UP001162780">
    <property type="component" value="Chromosome"/>
</dbReference>
<dbReference type="InterPro" id="IPR050706">
    <property type="entry name" value="Cyclic-di-GMP_PDE-like"/>
</dbReference>
<proteinExistence type="predicted"/>
<feature type="domain" description="EAL" evidence="1">
    <location>
        <begin position="8"/>
        <end position="262"/>
    </location>
</feature>
<keyword evidence="3" id="KW-1185">Reference proteome</keyword>
<dbReference type="PANTHER" id="PTHR33121:SF70">
    <property type="entry name" value="SIGNALING PROTEIN YKOW"/>
    <property type="match status" value="1"/>
</dbReference>
<evidence type="ECO:0000313" key="3">
    <source>
        <dbReference type="Proteomes" id="UP001162780"/>
    </source>
</evidence>
<dbReference type="SUPFAM" id="SSF141868">
    <property type="entry name" value="EAL domain-like"/>
    <property type="match status" value="1"/>
</dbReference>
<dbReference type="PROSITE" id="PS50883">
    <property type="entry name" value="EAL"/>
    <property type="match status" value="1"/>
</dbReference>
<dbReference type="CDD" id="cd01948">
    <property type="entry name" value="EAL"/>
    <property type="match status" value="1"/>
</dbReference>
<dbReference type="SMART" id="SM00052">
    <property type="entry name" value="EAL"/>
    <property type="match status" value="1"/>
</dbReference>